<dbReference type="RefSeq" id="WP_199023847.1">
    <property type="nucleotide sequence ID" value="NZ_JAELVR010000003.1"/>
</dbReference>
<dbReference type="PROSITE" id="PS51318">
    <property type="entry name" value="TAT"/>
    <property type="match status" value="1"/>
</dbReference>
<feature type="transmembrane region" description="Helical" evidence="1">
    <location>
        <begin position="21"/>
        <end position="41"/>
    </location>
</feature>
<evidence type="ECO:0000256" key="1">
    <source>
        <dbReference type="SAM" id="Phobius"/>
    </source>
</evidence>
<dbReference type="CDD" id="cd00158">
    <property type="entry name" value="RHOD"/>
    <property type="match status" value="1"/>
</dbReference>
<name>A0A8J7J8U7_9RHOB</name>
<dbReference type="Gene3D" id="3.40.250.10">
    <property type="entry name" value="Rhodanese-like domain"/>
    <property type="match status" value="1"/>
</dbReference>
<dbReference type="EMBL" id="JAELVR010000003">
    <property type="protein sequence ID" value="MBJ6371063.1"/>
    <property type="molecule type" value="Genomic_DNA"/>
</dbReference>
<reference evidence="3" key="1">
    <citation type="submission" date="2020-12" db="EMBL/GenBank/DDBJ databases">
        <title>Sedimentitalea sp. nov., isolated from sand in Incheon.</title>
        <authorList>
            <person name="Kim W."/>
        </authorList>
    </citation>
    <scope>NUCLEOTIDE SEQUENCE</scope>
    <source>
        <strain evidence="3">CAU 1593</strain>
    </source>
</reference>
<evidence type="ECO:0000313" key="3">
    <source>
        <dbReference type="EMBL" id="MBJ6371063.1"/>
    </source>
</evidence>
<accession>A0A8J7J8U7</accession>
<dbReference type="InterPro" id="IPR036873">
    <property type="entry name" value="Rhodanese-like_dom_sf"/>
</dbReference>
<gene>
    <name evidence="3" type="ORF">JF290_05955</name>
</gene>
<dbReference type="InterPro" id="IPR006311">
    <property type="entry name" value="TAT_signal"/>
</dbReference>
<dbReference type="SUPFAM" id="SSF52821">
    <property type="entry name" value="Rhodanese/Cell cycle control phosphatase"/>
    <property type="match status" value="1"/>
</dbReference>
<keyword evidence="1" id="KW-1133">Transmembrane helix</keyword>
<evidence type="ECO:0000259" key="2">
    <source>
        <dbReference type="PROSITE" id="PS50206"/>
    </source>
</evidence>
<dbReference type="Pfam" id="PF00581">
    <property type="entry name" value="Rhodanese"/>
    <property type="match status" value="1"/>
</dbReference>
<dbReference type="PROSITE" id="PS50206">
    <property type="entry name" value="RHODANESE_3"/>
    <property type="match status" value="1"/>
</dbReference>
<organism evidence="3 4">
    <name type="scientific">Sedimentitalea arenosa</name>
    <dbReference type="NCBI Taxonomy" id="2798803"/>
    <lineage>
        <taxon>Bacteria</taxon>
        <taxon>Pseudomonadati</taxon>
        <taxon>Pseudomonadota</taxon>
        <taxon>Alphaproteobacteria</taxon>
        <taxon>Rhodobacterales</taxon>
        <taxon>Paracoccaceae</taxon>
        <taxon>Sedimentitalea</taxon>
    </lineage>
</organism>
<sequence length="167" mass="17689">MNSKTTTDTQGKGTVAPSRRAVLVLAGAAATFAAVTGYRLLTRPVYDGGHLSVEAAHRQAAEGTILLVDIRQPEEWRDTGIPEHARPIDMRRDDFPEALTAALGADRSRPIALICARGVRSARLSTLLTEAGFNNILDVPAGMLGSAAGPGWLAKDLPVTPYSETAE</sequence>
<proteinExistence type="predicted"/>
<keyword evidence="1" id="KW-0812">Transmembrane</keyword>
<dbReference type="SMART" id="SM00450">
    <property type="entry name" value="RHOD"/>
    <property type="match status" value="1"/>
</dbReference>
<dbReference type="InterPro" id="IPR001763">
    <property type="entry name" value="Rhodanese-like_dom"/>
</dbReference>
<keyword evidence="1" id="KW-0472">Membrane</keyword>
<dbReference type="Proteomes" id="UP000619079">
    <property type="component" value="Unassembled WGS sequence"/>
</dbReference>
<keyword evidence="4" id="KW-1185">Reference proteome</keyword>
<dbReference type="AlphaFoldDB" id="A0A8J7J8U7"/>
<comment type="caution">
    <text evidence="3">The sequence shown here is derived from an EMBL/GenBank/DDBJ whole genome shotgun (WGS) entry which is preliminary data.</text>
</comment>
<evidence type="ECO:0000313" key="4">
    <source>
        <dbReference type="Proteomes" id="UP000619079"/>
    </source>
</evidence>
<feature type="domain" description="Rhodanese" evidence="2">
    <location>
        <begin position="61"/>
        <end position="161"/>
    </location>
</feature>
<protein>
    <submittedName>
        <fullName evidence="3">Rhodanese-like domain-containing protein</fullName>
    </submittedName>
</protein>